<evidence type="ECO:0000313" key="4">
    <source>
        <dbReference type="Proteomes" id="UP000288178"/>
    </source>
</evidence>
<dbReference type="Gene3D" id="3.40.50.1820">
    <property type="entry name" value="alpha/beta hydrolase"/>
    <property type="match status" value="1"/>
</dbReference>
<dbReference type="Pfam" id="PF07819">
    <property type="entry name" value="PGAP1"/>
    <property type="match status" value="1"/>
</dbReference>
<keyword evidence="4" id="KW-1185">Reference proteome</keyword>
<name>A0A3S2X2X4_9BURK</name>
<sequence>MRGLPLRPADLRGLSRLGVQAVLGVTHIVEAMHHTVLSRPHPLGQRPAGRTGGITGFVYGAVRGTTRVVGAGLDGLLRVLPGGLAATGPRREAFVAALNGVVGDHLADSGNPLAIPMRLRIGGRPWRDALATTAATPSRRVLVLVHGLAMHDGQWHRRGHDHGQVLAQALGVTPVYLHYNSGRHVSQNGQDFRAALDDLVTNWPVPVDELMIVGHSMGGLVARSACHGAGRRPWRRRLSRLVFLGTPHHGAVLERGGRLVDAALGVSPYAAPLARLGQVRSAGITDLRYGNVQAADGQHRHRHDQTHDDRRPTPLPRGVACHVVAATTARAVAPRRGLHDALIGDGLVPLASALGEHADTALRLRFRPDRRMIITGANHFDLLSRADVAAQLQAWLR</sequence>
<gene>
    <name evidence="3" type="ORF">ENE75_00210</name>
</gene>
<evidence type="ECO:0000259" key="2">
    <source>
        <dbReference type="Pfam" id="PF07819"/>
    </source>
</evidence>
<keyword evidence="3" id="KW-0378">Hydrolase</keyword>
<proteinExistence type="predicted"/>
<dbReference type="InterPro" id="IPR012908">
    <property type="entry name" value="PGAP1-ab_dom-like"/>
</dbReference>
<dbReference type="InterPro" id="IPR029058">
    <property type="entry name" value="AB_hydrolase_fold"/>
</dbReference>
<dbReference type="OrthoDB" id="556502at2"/>
<reference evidence="3 4" key="1">
    <citation type="submission" date="2019-01" db="EMBL/GenBank/DDBJ databases">
        <authorList>
            <person name="Chen W.-M."/>
        </authorList>
    </citation>
    <scope>NUCLEOTIDE SEQUENCE [LARGE SCALE GENOMIC DNA]</scope>
    <source>
        <strain evidence="3 4">ICH-3</strain>
    </source>
</reference>
<dbReference type="Proteomes" id="UP000288178">
    <property type="component" value="Unassembled WGS sequence"/>
</dbReference>
<protein>
    <submittedName>
        <fullName evidence="3">Alpha/beta hydrolase</fullName>
    </submittedName>
</protein>
<evidence type="ECO:0000313" key="3">
    <source>
        <dbReference type="EMBL" id="RVT53369.1"/>
    </source>
</evidence>
<dbReference type="EMBL" id="SACT01000001">
    <property type="protein sequence ID" value="RVT53369.1"/>
    <property type="molecule type" value="Genomic_DNA"/>
</dbReference>
<dbReference type="GO" id="GO:0016788">
    <property type="term" value="F:hydrolase activity, acting on ester bonds"/>
    <property type="evidence" value="ECO:0007669"/>
    <property type="project" value="InterPro"/>
</dbReference>
<feature type="domain" description="GPI inositol-deacylase PGAP1-like alpha/beta" evidence="2">
    <location>
        <begin position="207"/>
        <end position="260"/>
    </location>
</feature>
<organism evidence="3 4">
    <name type="scientific">Rubrivivax albus</name>
    <dbReference type="NCBI Taxonomy" id="2499835"/>
    <lineage>
        <taxon>Bacteria</taxon>
        <taxon>Pseudomonadati</taxon>
        <taxon>Pseudomonadota</taxon>
        <taxon>Betaproteobacteria</taxon>
        <taxon>Burkholderiales</taxon>
        <taxon>Sphaerotilaceae</taxon>
        <taxon>Rubrivivax</taxon>
    </lineage>
</organism>
<evidence type="ECO:0000256" key="1">
    <source>
        <dbReference type="SAM" id="MobiDB-lite"/>
    </source>
</evidence>
<feature type="region of interest" description="Disordered" evidence="1">
    <location>
        <begin position="294"/>
        <end position="316"/>
    </location>
</feature>
<accession>A0A3S2X2X4</accession>
<dbReference type="SUPFAM" id="SSF53474">
    <property type="entry name" value="alpha/beta-Hydrolases"/>
    <property type="match status" value="1"/>
</dbReference>
<comment type="caution">
    <text evidence="3">The sequence shown here is derived from an EMBL/GenBank/DDBJ whole genome shotgun (WGS) entry which is preliminary data.</text>
</comment>
<dbReference type="AlphaFoldDB" id="A0A3S2X2X4"/>